<evidence type="ECO:0000259" key="7">
    <source>
        <dbReference type="Pfam" id="PF00441"/>
    </source>
</evidence>
<dbReference type="Gene3D" id="1.10.540.10">
    <property type="entry name" value="Acyl-CoA dehydrogenase/oxidase, N-terminal domain"/>
    <property type="match status" value="1"/>
</dbReference>
<feature type="domain" description="Acyl-CoA dehydrogenase/oxidase N-terminal" evidence="9">
    <location>
        <begin position="10"/>
        <end position="119"/>
    </location>
</feature>
<dbReference type="PANTHER" id="PTHR43884:SF20">
    <property type="entry name" value="ACYL-COA DEHYDROGENASE FADE28"/>
    <property type="match status" value="1"/>
</dbReference>
<dbReference type="GO" id="GO:0003995">
    <property type="term" value="F:acyl-CoA dehydrogenase activity"/>
    <property type="evidence" value="ECO:0007669"/>
    <property type="project" value="TreeGrafter"/>
</dbReference>
<dbReference type="Pfam" id="PF00441">
    <property type="entry name" value="Acyl-CoA_dh_1"/>
    <property type="match status" value="1"/>
</dbReference>
<dbReference type="SUPFAM" id="SSF56645">
    <property type="entry name" value="Acyl-CoA dehydrogenase NM domain-like"/>
    <property type="match status" value="1"/>
</dbReference>
<organism evidence="10 11">
    <name type="scientific">Rhizobium gallicum</name>
    <dbReference type="NCBI Taxonomy" id="56730"/>
    <lineage>
        <taxon>Bacteria</taxon>
        <taxon>Pseudomonadati</taxon>
        <taxon>Pseudomonadota</taxon>
        <taxon>Alphaproteobacteria</taxon>
        <taxon>Hyphomicrobiales</taxon>
        <taxon>Rhizobiaceae</taxon>
        <taxon>Rhizobium/Agrobacterium group</taxon>
        <taxon>Rhizobium</taxon>
    </lineage>
</organism>
<evidence type="ECO:0000259" key="9">
    <source>
        <dbReference type="Pfam" id="PF02771"/>
    </source>
</evidence>
<evidence type="ECO:0000313" key="10">
    <source>
        <dbReference type="EMBL" id="APO70708.1"/>
    </source>
</evidence>
<dbReference type="InterPro" id="IPR046373">
    <property type="entry name" value="Acyl-CoA_Oxase/DH_mid-dom_sf"/>
</dbReference>
<dbReference type="EC" id="1.3.1.62" evidence="10"/>
<evidence type="ECO:0000256" key="3">
    <source>
        <dbReference type="ARBA" id="ARBA00022630"/>
    </source>
</evidence>
<dbReference type="InterPro" id="IPR013786">
    <property type="entry name" value="AcylCoA_DH/ox_N"/>
</dbReference>
<comment type="cofactor">
    <cofactor evidence="1 6">
        <name>FAD</name>
        <dbReference type="ChEBI" id="CHEBI:57692"/>
    </cofactor>
</comment>
<dbReference type="InterPro" id="IPR009100">
    <property type="entry name" value="AcylCoA_DH/oxidase_NM_dom_sf"/>
</dbReference>
<dbReference type="GO" id="GO:0050660">
    <property type="term" value="F:flavin adenine dinucleotide binding"/>
    <property type="evidence" value="ECO:0007669"/>
    <property type="project" value="InterPro"/>
</dbReference>
<dbReference type="Gene3D" id="1.20.140.10">
    <property type="entry name" value="Butyryl-CoA Dehydrogenase, subunit A, domain 3"/>
    <property type="match status" value="1"/>
</dbReference>
<dbReference type="PANTHER" id="PTHR43884">
    <property type="entry name" value="ACYL-COA DEHYDROGENASE"/>
    <property type="match status" value="1"/>
</dbReference>
<dbReference type="GO" id="GO:0018515">
    <property type="term" value="F:pimeloyl-CoA dehydrogenase activity"/>
    <property type="evidence" value="ECO:0007669"/>
    <property type="project" value="UniProtKB-EC"/>
</dbReference>
<keyword evidence="5 6" id="KW-0560">Oxidoreductase</keyword>
<dbReference type="RefSeq" id="WP_074071169.1">
    <property type="nucleotide sequence ID" value="NZ_CP017105.1"/>
</dbReference>
<evidence type="ECO:0000256" key="1">
    <source>
        <dbReference type="ARBA" id="ARBA00001974"/>
    </source>
</evidence>
<evidence type="ECO:0000313" key="11">
    <source>
        <dbReference type="Proteomes" id="UP000184749"/>
    </source>
</evidence>
<dbReference type="Proteomes" id="UP000184749">
    <property type="component" value="Plasmid pRgalIE4872d"/>
</dbReference>
<evidence type="ECO:0000259" key="8">
    <source>
        <dbReference type="Pfam" id="PF02770"/>
    </source>
</evidence>
<keyword evidence="4 6" id="KW-0274">FAD</keyword>
<comment type="similarity">
    <text evidence="2 6">Belongs to the acyl-CoA dehydrogenase family.</text>
</comment>
<evidence type="ECO:0000256" key="6">
    <source>
        <dbReference type="RuleBase" id="RU362125"/>
    </source>
</evidence>
<feature type="domain" description="Acyl-CoA oxidase/dehydrogenase middle" evidence="8">
    <location>
        <begin position="125"/>
        <end position="197"/>
    </location>
</feature>
<evidence type="ECO:0000256" key="5">
    <source>
        <dbReference type="ARBA" id="ARBA00023002"/>
    </source>
</evidence>
<proteinExistence type="inferred from homology"/>
<sequence length="396" mass="42779">MLHNTNSELTDEQQMILDSAHRFIEQSCQYERRREAVQAGVTLDRTMWKDIADLGWFGLGLKEDVGGFGGSLTDVALISEAVGKGQMLEPYLLCGFFPGRLLSRIGTTEANQLLAGIITGETIVAVAHSEPDARGDVANLAVVARETEAGWRIDGRKSLVVGGDIADLIVVSARLSGGGAGLFALPRATPGLTVEGTRLIDWTSGTDLVFDGAAAQLLTTERNQPSALDAAKVETIVMLCAELVGAMEGAIDTTAAYIRERRQFGASLSTFQALQHRMSDMAIELVIARSAVLRALTFVDAEDLSERAAQVSACKALVTRIAKWTTAQGIQLHGGYGLTEEYRVGQYYKRALVIDALFGRQETHLRIFKNYLITKARQTGGTSDERNAIGETIGRT</sequence>
<dbReference type="InterPro" id="IPR036250">
    <property type="entry name" value="AcylCo_DH-like_C"/>
</dbReference>
<dbReference type="Pfam" id="PF02770">
    <property type="entry name" value="Acyl-CoA_dh_M"/>
    <property type="match status" value="1"/>
</dbReference>
<accession>A0A1L5NS59</accession>
<keyword evidence="3 6" id="KW-0285">Flavoprotein</keyword>
<evidence type="ECO:0000256" key="2">
    <source>
        <dbReference type="ARBA" id="ARBA00009347"/>
    </source>
</evidence>
<dbReference type="InterPro" id="IPR009075">
    <property type="entry name" value="AcylCo_DH/oxidase_C"/>
</dbReference>
<gene>
    <name evidence="10" type="ORF">IE4872_PD00167</name>
</gene>
<dbReference type="Pfam" id="PF02771">
    <property type="entry name" value="Acyl-CoA_dh_N"/>
    <property type="match status" value="1"/>
</dbReference>
<dbReference type="SUPFAM" id="SSF47203">
    <property type="entry name" value="Acyl-CoA dehydrogenase C-terminal domain-like"/>
    <property type="match status" value="1"/>
</dbReference>
<dbReference type="OrthoDB" id="9775090at2"/>
<dbReference type="CDD" id="cd00567">
    <property type="entry name" value="ACAD"/>
    <property type="match status" value="1"/>
</dbReference>
<reference evidence="10 11" key="1">
    <citation type="submission" date="2016-09" db="EMBL/GenBank/DDBJ databases">
        <title>The complete genome sequences of Rhizobium gallicum, symbiovars gallicum and phaseoli, symbionts associated to common bean (Phaseolus vulgaris).</title>
        <authorList>
            <person name="Bustos P."/>
            <person name="Santamaria R.I."/>
            <person name="Perez-Carrascal O.M."/>
            <person name="Juarez S."/>
            <person name="Lozano L."/>
            <person name="Martinez-Flores I."/>
            <person name="Martinez-Romero E."/>
            <person name="Cevallos M."/>
            <person name="Romero D."/>
            <person name="Davila G."/>
            <person name="Gonzalez V."/>
        </authorList>
    </citation>
    <scope>NUCLEOTIDE SEQUENCE [LARGE SCALE GENOMIC DNA]</scope>
    <source>
        <strain evidence="10 11">IE4872</strain>
        <plasmid evidence="11">prgalie4872d</plasmid>
    </source>
</reference>
<name>A0A1L5NS59_9HYPH</name>
<dbReference type="InterPro" id="IPR006091">
    <property type="entry name" value="Acyl-CoA_Oxase/DH_mid-dom"/>
</dbReference>
<dbReference type="Gene3D" id="2.40.110.10">
    <property type="entry name" value="Butyryl-CoA Dehydrogenase, subunit A, domain 2"/>
    <property type="match status" value="1"/>
</dbReference>
<dbReference type="EMBL" id="CP017105">
    <property type="protein sequence ID" value="APO70708.1"/>
    <property type="molecule type" value="Genomic_DNA"/>
</dbReference>
<protein>
    <submittedName>
        <fullName evidence="10">Pimeloyl-CoA dehydrogenase small subunit protein</fullName>
        <ecNumber evidence="10">1.3.1.62</ecNumber>
    </submittedName>
</protein>
<feature type="domain" description="Acyl-CoA dehydrogenase/oxidase C-terminal" evidence="7">
    <location>
        <begin position="237"/>
        <end position="367"/>
    </location>
</feature>
<keyword evidence="10" id="KW-0614">Plasmid</keyword>
<dbReference type="AlphaFoldDB" id="A0A1L5NS59"/>
<evidence type="ECO:0000256" key="4">
    <source>
        <dbReference type="ARBA" id="ARBA00022827"/>
    </source>
</evidence>
<geneLocation type="plasmid" evidence="11">
    <name>prgalie4872d</name>
</geneLocation>
<dbReference type="InterPro" id="IPR037069">
    <property type="entry name" value="AcylCoA_DH/ox_N_sf"/>
</dbReference>